<dbReference type="InterPro" id="IPR050361">
    <property type="entry name" value="MPP/UQCRC_Complex"/>
</dbReference>
<dbReference type="GO" id="GO:0046872">
    <property type="term" value="F:metal ion binding"/>
    <property type="evidence" value="ECO:0007669"/>
    <property type="project" value="InterPro"/>
</dbReference>
<dbReference type="OrthoDB" id="5288619at2"/>
<dbReference type="PANTHER" id="PTHR11851:SF224">
    <property type="entry name" value="PROCESSING PROTEASE"/>
    <property type="match status" value="1"/>
</dbReference>
<dbReference type="Gene3D" id="3.30.830.10">
    <property type="entry name" value="Metalloenzyme, LuxS/M16 peptidase-like"/>
    <property type="match status" value="2"/>
</dbReference>
<dbReference type="Pfam" id="PF05193">
    <property type="entry name" value="Peptidase_M16_C"/>
    <property type="match status" value="1"/>
</dbReference>
<dbReference type="InterPro" id="IPR011765">
    <property type="entry name" value="Pept_M16_N"/>
</dbReference>
<dbReference type="SUPFAM" id="SSF63411">
    <property type="entry name" value="LuxS/MPP-like metallohydrolase"/>
    <property type="match status" value="2"/>
</dbReference>
<dbReference type="Proteomes" id="UP000197003">
    <property type="component" value="Chromosome"/>
</dbReference>
<dbReference type="AlphaFoldDB" id="A0A1Z3NAK2"/>
<dbReference type="EMBL" id="CP020946">
    <property type="protein sequence ID" value="ASD64465.1"/>
    <property type="molecule type" value="Genomic_DNA"/>
</dbReference>
<evidence type="ECO:0000313" key="4">
    <source>
        <dbReference type="Proteomes" id="UP000197003"/>
    </source>
</evidence>
<accession>A0A1Z3NAK2</accession>
<name>A0A1Z3NAK2_BDEBC</name>
<reference evidence="3 4" key="1">
    <citation type="submission" date="2017-04" db="EMBL/GenBank/DDBJ databases">
        <title>Whole genome sequence of Bdellovibrio bacteriovorus strain SSB218315.</title>
        <authorList>
            <person name="Oyedara O."/>
            <person name="Rodriguez-Perez M.A."/>
        </authorList>
    </citation>
    <scope>NUCLEOTIDE SEQUENCE [LARGE SCALE GENOMIC DNA]</scope>
    <source>
        <strain evidence="3 4">SSB218315</strain>
    </source>
</reference>
<proteinExistence type="predicted"/>
<sequence>MRNLALALTLPLVCTAVVSCSSSGKKTVSKPPSDGYVTKGNGSFKLQPYKEITLSNGLKVFFIHDSSLPRVSLTLMMKTGSMQEGSQKPGLNALTAYLLEQGTQSRDALKLADEFGQLGSSVDVSPGADVTTVYADSLSAGADTLLSLFADVAMNPAFKDAEIGRMRSQMLAALQKKIDNPSSFADEKMDQFIFGSHPYGRDTNGTPDGLRSINKQDIIKHYLTFYRPNNASLAVVGSFDLAFENRIQEVFGKWTKRTIPEVAVDAPPVNESLQVKLIVKKGLQQTQIRMGQLGIARKNDDFLRLRLANETVGGSFASRLNQKVRDDQGLTYSIYSYFDVRKERGSYDVTTFTKNETAAKTMEEALKVVSDFASSGATEQEVAAGRNQLIGQFPRAIETADRLAYNLLALDFYGIPVDYLTDYNKTVGNIKPKDANAAFKKAVEPAKFKVLVYGDEKIIPQFEKYKPTIERIK</sequence>
<dbReference type="Pfam" id="PF00675">
    <property type="entry name" value="Peptidase_M16"/>
    <property type="match status" value="1"/>
</dbReference>
<organism evidence="3 4">
    <name type="scientific">Bdellovibrio bacteriovorus</name>
    <dbReference type="NCBI Taxonomy" id="959"/>
    <lineage>
        <taxon>Bacteria</taxon>
        <taxon>Pseudomonadati</taxon>
        <taxon>Bdellovibrionota</taxon>
        <taxon>Bdellovibrionia</taxon>
        <taxon>Bdellovibrionales</taxon>
        <taxon>Pseudobdellovibrionaceae</taxon>
        <taxon>Bdellovibrio</taxon>
    </lineage>
</organism>
<gene>
    <name evidence="3" type="ORF">B9G79_13245</name>
</gene>
<evidence type="ECO:0000259" key="1">
    <source>
        <dbReference type="Pfam" id="PF00675"/>
    </source>
</evidence>
<dbReference type="PROSITE" id="PS51257">
    <property type="entry name" value="PROKAR_LIPOPROTEIN"/>
    <property type="match status" value="1"/>
</dbReference>
<feature type="domain" description="Peptidase M16 C-terminal" evidence="2">
    <location>
        <begin position="212"/>
        <end position="389"/>
    </location>
</feature>
<dbReference type="InterPro" id="IPR007863">
    <property type="entry name" value="Peptidase_M16_C"/>
</dbReference>
<evidence type="ECO:0000313" key="3">
    <source>
        <dbReference type="EMBL" id="ASD64465.1"/>
    </source>
</evidence>
<feature type="domain" description="Peptidase M16 N-terminal" evidence="1">
    <location>
        <begin position="60"/>
        <end position="204"/>
    </location>
</feature>
<dbReference type="RefSeq" id="WP_088565933.1">
    <property type="nucleotide sequence ID" value="NZ_CP020946.1"/>
</dbReference>
<dbReference type="InterPro" id="IPR011249">
    <property type="entry name" value="Metalloenz_LuxS/M16"/>
</dbReference>
<evidence type="ECO:0000259" key="2">
    <source>
        <dbReference type="Pfam" id="PF05193"/>
    </source>
</evidence>
<dbReference type="PANTHER" id="PTHR11851">
    <property type="entry name" value="METALLOPROTEASE"/>
    <property type="match status" value="1"/>
</dbReference>
<protein>
    <submittedName>
        <fullName evidence="3">Peptidase M16</fullName>
    </submittedName>
</protein>